<evidence type="ECO:0000313" key="2">
    <source>
        <dbReference type="Proteomes" id="UP000515123"/>
    </source>
</evidence>
<organism evidence="2 3">
    <name type="scientific">Ananas comosus</name>
    <name type="common">Pineapple</name>
    <name type="synonym">Ananas ananas</name>
    <dbReference type="NCBI Taxonomy" id="4615"/>
    <lineage>
        <taxon>Eukaryota</taxon>
        <taxon>Viridiplantae</taxon>
        <taxon>Streptophyta</taxon>
        <taxon>Embryophyta</taxon>
        <taxon>Tracheophyta</taxon>
        <taxon>Spermatophyta</taxon>
        <taxon>Magnoliopsida</taxon>
        <taxon>Liliopsida</taxon>
        <taxon>Poales</taxon>
        <taxon>Bromeliaceae</taxon>
        <taxon>Bromelioideae</taxon>
        <taxon>Ananas</taxon>
    </lineage>
</organism>
<feature type="region of interest" description="Disordered" evidence="1">
    <location>
        <begin position="1"/>
        <end position="87"/>
    </location>
</feature>
<dbReference type="PANTHER" id="PTHR47512">
    <property type="entry name" value="EXPRESSED PROTEIN"/>
    <property type="match status" value="1"/>
</dbReference>
<evidence type="ECO:0000256" key="1">
    <source>
        <dbReference type="SAM" id="MobiDB-lite"/>
    </source>
</evidence>
<evidence type="ECO:0000313" key="3">
    <source>
        <dbReference type="RefSeq" id="XP_020094225.1"/>
    </source>
</evidence>
<accession>A0A6P5FM67</accession>
<gene>
    <name evidence="3" type="primary">LOC109714168</name>
</gene>
<dbReference type="AlphaFoldDB" id="A0A6P5FM67"/>
<dbReference type="PANTHER" id="PTHR47512:SF3">
    <property type="entry name" value="CHALCONE-FLAVONONE ISOMERASE FAMILY PROTEIN"/>
    <property type="match status" value="1"/>
</dbReference>
<feature type="compositionally biased region" description="Low complexity" evidence="1">
    <location>
        <begin position="1"/>
        <end position="26"/>
    </location>
</feature>
<dbReference type="RefSeq" id="XP_020094225.1">
    <property type="nucleotide sequence ID" value="XM_020238636.1"/>
</dbReference>
<reference evidence="2" key="1">
    <citation type="journal article" date="2015" name="Nat. Genet.">
        <title>The pineapple genome and the evolution of CAM photosynthesis.</title>
        <authorList>
            <person name="Ming R."/>
            <person name="VanBuren R."/>
            <person name="Wai C.M."/>
            <person name="Tang H."/>
            <person name="Schatz M.C."/>
            <person name="Bowers J.E."/>
            <person name="Lyons E."/>
            <person name="Wang M.L."/>
            <person name="Chen J."/>
            <person name="Biggers E."/>
            <person name="Zhang J."/>
            <person name="Huang L."/>
            <person name="Zhang L."/>
            <person name="Miao W."/>
            <person name="Zhang J."/>
            <person name="Ye Z."/>
            <person name="Miao C."/>
            <person name="Lin Z."/>
            <person name="Wang H."/>
            <person name="Zhou H."/>
            <person name="Yim W.C."/>
            <person name="Priest H.D."/>
            <person name="Zheng C."/>
            <person name="Woodhouse M."/>
            <person name="Edger P.P."/>
            <person name="Guyot R."/>
            <person name="Guo H.B."/>
            <person name="Guo H."/>
            <person name="Zheng G."/>
            <person name="Singh R."/>
            <person name="Sharma A."/>
            <person name="Min X."/>
            <person name="Zheng Y."/>
            <person name="Lee H."/>
            <person name="Gurtowski J."/>
            <person name="Sedlazeck F.J."/>
            <person name="Harkess A."/>
            <person name="McKain M.R."/>
            <person name="Liao Z."/>
            <person name="Fang J."/>
            <person name="Liu J."/>
            <person name="Zhang X."/>
            <person name="Zhang Q."/>
            <person name="Hu W."/>
            <person name="Qin Y."/>
            <person name="Wang K."/>
            <person name="Chen L.Y."/>
            <person name="Shirley N."/>
            <person name="Lin Y.R."/>
            <person name="Liu L.Y."/>
            <person name="Hernandez A.G."/>
            <person name="Wright C.L."/>
            <person name="Bulone V."/>
            <person name="Tuskan G.A."/>
            <person name="Heath K."/>
            <person name="Zee F."/>
            <person name="Moore P.H."/>
            <person name="Sunkar R."/>
            <person name="Leebens-Mack J.H."/>
            <person name="Mockler T."/>
            <person name="Bennetzen J.L."/>
            <person name="Freeling M."/>
            <person name="Sankoff D."/>
            <person name="Paterson A.H."/>
            <person name="Zhu X."/>
            <person name="Yang X."/>
            <person name="Smith J.A."/>
            <person name="Cushman J.C."/>
            <person name="Paull R.E."/>
            <person name="Yu Q."/>
        </authorList>
    </citation>
    <scope>NUCLEOTIDE SEQUENCE [LARGE SCALE GENOMIC DNA]</scope>
    <source>
        <strain evidence="2">cv. F153</strain>
    </source>
</reference>
<protein>
    <submittedName>
        <fullName evidence="3">Uncharacterized protein LOC109714168</fullName>
    </submittedName>
</protein>
<dbReference type="GeneID" id="109714168"/>
<sequence>METPSSTRRVTRSQTSASTAASSQKSKQQEDLHSRPRKNGGGANADRAPLLDITNDSPIVGLAAVEKTPSSSSSSLKSRVRVRRTPGSGEAILRGQVKTLLQKVEEEGDFAYKPSSILQIPRFPTLAGISRSPAQLLAPTPANTPQIASVSTFKEEGPTVTISQQVVSSRNQEEPQECVLNRALLFDSPSKSGASEGSAISSSLTFQGSESSGGCAEKLSTDDDSSSLWSIQANASAHEEDYEGEADELFEGYGEEEDEAYFDENEDGEGEDPCADLCEGMRKMSVADEAVGLPEFKGKHTRFVYNSDDEIEGEEEAVKAEEMAAAVSPGVLFLKGLPAPEGKHLRFHEEDDES</sequence>
<proteinExistence type="predicted"/>
<keyword evidence="2" id="KW-1185">Reference proteome</keyword>
<reference evidence="3" key="2">
    <citation type="submission" date="2025-08" db="UniProtKB">
        <authorList>
            <consortium name="RefSeq"/>
        </authorList>
    </citation>
    <scope>IDENTIFICATION</scope>
    <source>
        <tissue evidence="3">Leaf</tissue>
    </source>
</reference>
<name>A0A6P5FM67_ANACO</name>
<feature type="region of interest" description="Disordered" evidence="1">
    <location>
        <begin position="204"/>
        <end position="272"/>
    </location>
</feature>
<feature type="compositionally biased region" description="Acidic residues" evidence="1">
    <location>
        <begin position="240"/>
        <end position="272"/>
    </location>
</feature>
<dbReference type="Proteomes" id="UP000515123">
    <property type="component" value="Linkage group 8"/>
</dbReference>
<dbReference type="Gramene" id="Aco016988.1.mrna1">
    <property type="protein sequence ID" value="Aco016988.1.mrna1"/>
    <property type="gene ID" value="Aco016988.1.path1"/>
</dbReference>
<dbReference type="OrthoDB" id="162989at2759"/>